<feature type="transmembrane region" description="Helical" evidence="7">
    <location>
        <begin position="327"/>
        <end position="351"/>
    </location>
</feature>
<dbReference type="InterPro" id="IPR011701">
    <property type="entry name" value="MFS"/>
</dbReference>
<feature type="transmembrane region" description="Helical" evidence="7">
    <location>
        <begin position="189"/>
        <end position="211"/>
    </location>
</feature>
<dbReference type="AlphaFoldDB" id="A0A0N1HC07"/>
<dbReference type="InterPro" id="IPR036259">
    <property type="entry name" value="MFS_trans_sf"/>
</dbReference>
<dbReference type="GeneID" id="28742050"/>
<feature type="transmembrane region" description="Helical" evidence="7">
    <location>
        <begin position="157"/>
        <end position="177"/>
    </location>
</feature>
<comment type="caution">
    <text evidence="9">The sequence shown here is derived from an EMBL/GenBank/DDBJ whole genome shotgun (WGS) entry which is preliminary data.</text>
</comment>
<dbReference type="Gene3D" id="1.20.1250.20">
    <property type="entry name" value="MFS general substrate transporter like domains"/>
    <property type="match status" value="1"/>
</dbReference>
<dbReference type="SUPFAM" id="SSF103473">
    <property type="entry name" value="MFS general substrate transporter"/>
    <property type="match status" value="1"/>
</dbReference>
<evidence type="ECO:0000256" key="1">
    <source>
        <dbReference type="ARBA" id="ARBA00004141"/>
    </source>
</evidence>
<feature type="transmembrane region" description="Helical" evidence="7">
    <location>
        <begin position="100"/>
        <end position="120"/>
    </location>
</feature>
<evidence type="ECO:0000259" key="8">
    <source>
        <dbReference type="PROSITE" id="PS50850"/>
    </source>
</evidence>
<evidence type="ECO:0000256" key="5">
    <source>
        <dbReference type="ARBA" id="ARBA00023136"/>
    </source>
</evidence>
<comment type="subcellular location">
    <subcellularLocation>
        <location evidence="1">Membrane</location>
        <topology evidence="1">Multi-pass membrane protein</topology>
    </subcellularLocation>
</comment>
<dbReference type="VEuPathDB" id="FungiDB:AB675_962"/>
<evidence type="ECO:0000256" key="2">
    <source>
        <dbReference type="ARBA" id="ARBA00022448"/>
    </source>
</evidence>
<organism evidence="9 10">
    <name type="scientific">Cyphellophora attinorum</name>
    <dbReference type="NCBI Taxonomy" id="1664694"/>
    <lineage>
        <taxon>Eukaryota</taxon>
        <taxon>Fungi</taxon>
        <taxon>Dikarya</taxon>
        <taxon>Ascomycota</taxon>
        <taxon>Pezizomycotina</taxon>
        <taxon>Eurotiomycetes</taxon>
        <taxon>Chaetothyriomycetidae</taxon>
        <taxon>Chaetothyriales</taxon>
        <taxon>Cyphellophoraceae</taxon>
        <taxon>Cyphellophora</taxon>
    </lineage>
</organism>
<dbReference type="InterPro" id="IPR020846">
    <property type="entry name" value="MFS_dom"/>
</dbReference>
<feature type="transmembrane region" description="Helical" evidence="7">
    <location>
        <begin position="388"/>
        <end position="411"/>
    </location>
</feature>
<protein>
    <submittedName>
        <fullName evidence="9">Putative peptide/nitrate transporter</fullName>
    </submittedName>
</protein>
<feature type="transmembrane region" description="Helical" evidence="7">
    <location>
        <begin position="363"/>
        <end position="382"/>
    </location>
</feature>
<feature type="compositionally biased region" description="Polar residues" evidence="6">
    <location>
        <begin position="40"/>
        <end position="50"/>
    </location>
</feature>
<sequence length="502" mass="54380">MSSTREDSQSASEATPLLANASTIPVGTSADEEDVPALAPTTSGPVTAETQPAEDQIPKAQIFYLCCARLIDPIAFFGIFPFVNQMIFDIGQVPEARVGFYAGLIESIFSVVAMCSTIPWGRLADRIGRKPVLVFSIIGLSICTALFGLSQSLVQMFLTRCSAGLFAGSVVTIRTMMAENSTPKTQARVFSYFAFASNVGIFLGPVLGGALADPAREYGGVFKRVYFFREYPYALATCVIGIFGLLSALFVLVFVEETLKSKTSEAPLNGSSKSEEMSISELVKCPGVARVLFLQCHIMVLAFSFTAVMPVFYFTSIKKGGYGLDPFWISVFMALGGLAQAMWMLAVFPWIQRRWSTGTVIRLCARAYPFFFAILPVYNAILRQGWSNFFWATAPVMSMIGAGVAMCFTAIQLAINDVNPKPATLGTLNSVALALTSGIRSFSPALFTTLFAIGVDRHILAGYFVWVIMIVIAVGFTFDAQLLPANAEGRLDKQESTEGSEP</sequence>
<feature type="domain" description="Major facilitator superfamily (MFS) profile" evidence="8">
    <location>
        <begin position="61"/>
        <end position="487"/>
    </location>
</feature>
<dbReference type="EMBL" id="LFJN01000001">
    <property type="protein sequence ID" value="KPI45864.1"/>
    <property type="molecule type" value="Genomic_DNA"/>
</dbReference>
<keyword evidence="10" id="KW-1185">Reference proteome</keyword>
<evidence type="ECO:0000313" key="9">
    <source>
        <dbReference type="EMBL" id="KPI45864.1"/>
    </source>
</evidence>
<feature type="region of interest" description="Disordered" evidence="6">
    <location>
        <begin position="1"/>
        <end position="52"/>
    </location>
</feature>
<dbReference type="GO" id="GO:0022857">
    <property type="term" value="F:transmembrane transporter activity"/>
    <property type="evidence" value="ECO:0007669"/>
    <property type="project" value="InterPro"/>
</dbReference>
<name>A0A0N1HC07_9EURO</name>
<evidence type="ECO:0000256" key="3">
    <source>
        <dbReference type="ARBA" id="ARBA00022692"/>
    </source>
</evidence>
<evidence type="ECO:0000256" key="7">
    <source>
        <dbReference type="SAM" id="Phobius"/>
    </source>
</evidence>
<dbReference type="Proteomes" id="UP000038010">
    <property type="component" value="Unassembled WGS sequence"/>
</dbReference>
<feature type="transmembrane region" description="Helical" evidence="7">
    <location>
        <begin position="291"/>
        <end position="315"/>
    </location>
</feature>
<keyword evidence="3 7" id="KW-0812">Transmembrane</keyword>
<feature type="transmembrane region" description="Helical" evidence="7">
    <location>
        <begin position="231"/>
        <end position="255"/>
    </location>
</feature>
<dbReference type="CDD" id="cd17330">
    <property type="entry name" value="MFS_SLC46_TetA_like"/>
    <property type="match status" value="1"/>
</dbReference>
<dbReference type="PANTHER" id="PTHR23504">
    <property type="entry name" value="MAJOR FACILITATOR SUPERFAMILY DOMAIN-CONTAINING PROTEIN 10"/>
    <property type="match status" value="1"/>
</dbReference>
<keyword evidence="2" id="KW-0813">Transport</keyword>
<reference evidence="9 10" key="1">
    <citation type="submission" date="2015-06" db="EMBL/GenBank/DDBJ databases">
        <title>Draft genome of the ant-associated black yeast Phialophora attae CBS 131958.</title>
        <authorList>
            <person name="Moreno L.F."/>
            <person name="Stielow B.J."/>
            <person name="de Hoog S."/>
            <person name="Vicente V.A."/>
            <person name="Weiss V.A."/>
            <person name="de Vries M."/>
            <person name="Cruz L.M."/>
            <person name="Souza E.M."/>
        </authorList>
    </citation>
    <scope>NUCLEOTIDE SEQUENCE [LARGE SCALE GENOMIC DNA]</scope>
    <source>
        <strain evidence="9 10">CBS 131958</strain>
    </source>
</reference>
<evidence type="ECO:0000256" key="4">
    <source>
        <dbReference type="ARBA" id="ARBA00022989"/>
    </source>
</evidence>
<accession>A0A0N1HC07</accession>
<dbReference type="OrthoDB" id="419616at2759"/>
<dbReference type="PANTHER" id="PTHR23504:SF3">
    <property type="entry name" value="MAJOR FACILITATOR SUPERFAMILY (MFS) PROFILE DOMAIN-CONTAINING PROTEIN"/>
    <property type="match status" value="1"/>
</dbReference>
<dbReference type="RefSeq" id="XP_018005827.1">
    <property type="nucleotide sequence ID" value="XM_018150181.1"/>
</dbReference>
<gene>
    <name evidence="9" type="ORF">AB675_962</name>
</gene>
<dbReference type="GO" id="GO:0016020">
    <property type="term" value="C:membrane"/>
    <property type="evidence" value="ECO:0007669"/>
    <property type="project" value="UniProtKB-SubCell"/>
</dbReference>
<feature type="transmembrane region" description="Helical" evidence="7">
    <location>
        <begin position="463"/>
        <end position="483"/>
    </location>
</feature>
<feature type="transmembrane region" description="Helical" evidence="7">
    <location>
        <begin position="62"/>
        <end position="80"/>
    </location>
</feature>
<dbReference type="PROSITE" id="PS50850">
    <property type="entry name" value="MFS"/>
    <property type="match status" value="1"/>
</dbReference>
<evidence type="ECO:0000256" key="6">
    <source>
        <dbReference type="SAM" id="MobiDB-lite"/>
    </source>
</evidence>
<evidence type="ECO:0000313" key="10">
    <source>
        <dbReference type="Proteomes" id="UP000038010"/>
    </source>
</evidence>
<keyword evidence="5 7" id="KW-0472">Membrane</keyword>
<proteinExistence type="predicted"/>
<feature type="transmembrane region" description="Helical" evidence="7">
    <location>
        <begin position="132"/>
        <end position="151"/>
    </location>
</feature>
<dbReference type="Pfam" id="PF07690">
    <property type="entry name" value="MFS_1"/>
    <property type="match status" value="1"/>
</dbReference>
<keyword evidence="4 7" id="KW-1133">Transmembrane helix</keyword>